<evidence type="ECO:0000259" key="4">
    <source>
        <dbReference type="PROSITE" id="PS51379"/>
    </source>
</evidence>
<dbReference type="GO" id="GO:0051536">
    <property type="term" value="F:iron-sulfur cluster binding"/>
    <property type="evidence" value="ECO:0007669"/>
    <property type="project" value="UniProtKB-KW"/>
</dbReference>
<dbReference type="InterPro" id="IPR017896">
    <property type="entry name" value="4Fe4S_Fe-S-bd"/>
</dbReference>
<dbReference type="PROSITE" id="PS51379">
    <property type="entry name" value="4FE4S_FER_2"/>
    <property type="match status" value="2"/>
</dbReference>
<reference evidence="5 6" key="1">
    <citation type="submission" date="2018-08" db="EMBL/GenBank/DDBJ databases">
        <title>Genomic Encyclopedia of Type Strains, Phase IV (KMG-IV): sequencing the most valuable type-strain genomes for metagenomic binning, comparative biology and taxonomic classification.</title>
        <authorList>
            <person name="Goeker M."/>
        </authorList>
    </citation>
    <scope>NUCLEOTIDE SEQUENCE [LARGE SCALE GENOMIC DNA]</scope>
    <source>
        <strain evidence="5 6">DSM 23923</strain>
    </source>
</reference>
<evidence type="ECO:0000313" key="5">
    <source>
        <dbReference type="EMBL" id="REG10573.1"/>
    </source>
</evidence>
<dbReference type="InterPro" id="IPR047964">
    <property type="entry name" value="EFR1-like"/>
</dbReference>
<keyword evidence="3" id="KW-0411">Iron-sulfur</keyword>
<feature type="domain" description="4Fe-4S ferredoxin-type" evidence="4">
    <location>
        <begin position="206"/>
        <end position="236"/>
    </location>
</feature>
<accession>A0A3E0AG22</accession>
<dbReference type="RefSeq" id="WP_116223743.1">
    <property type="nucleotide sequence ID" value="NZ_AP018437.1"/>
</dbReference>
<dbReference type="GO" id="GO:0046872">
    <property type="term" value="F:metal ion binding"/>
    <property type="evidence" value="ECO:0007669"/>
    <property type="project" value="UniProtKB-KW"/>
</dbReference>
<dbReference type="InterPro" id="IPR017900">
    <property type="entry name" value="4Fe4S_Fe_S_CS"/>
</dbReference>
<protein>
    <submittedName>
        <fullName evidence="5">4Fe-4S binding protein</fullName>
    </submittedName>
</protein>
<organism evidence="5 6">
    <name type="scientific">Pelolinea submarina</name>
    <dbReference type="NCBI Taxonomy" id="913107"/>
    <lineage>
        <taxon>Bacteria</taxon>
        <taxon>Bacillati</taxon>
        <taxon>Chloroflexota</taxon>
        <taxon>Anaerolineae</taxon>
        <taxon>Anaerolineales</taxon>
        <taxon>Anaerolineaceae</taxon>
        <taxon>Pelolinea</taxon>
    </lineage>
</organism>
<dbReference type="SUPFAM" id="SSF52218">
    <property type="entry name" value="Flavoproteins"/>
    <property type="match status" value="1"/>
</dbReference>
<gene>
    <name evidence="5" type="ORF">DFR64_0432</name>
</gene>
<evidence type="ECO:0000256" key="1">
    <source>
        <dbReference type="ARBA" id="ARBA00022723"/>
    </source>
</evidence>
<dbReference type="NCBIfam" id="NF038196">
    <property type="entry name" value="ferrodoxin_EFR1"/>
    <property type="match status" value="1"/>
</dbReference>
<dbReference type="Gene3D" id="3.30.70.20">
    <property type="match status" value="1"/>
</dbReference>
<dbReference type="AlphaFoldDB" id="A0A3E0AG22"/>
<dbReference type="Pfam" id="PF00037">
    <property type="entry name" value="Fer4"/>
    <property type="match status" value="1"/>
</dbReference>
<evidence type="ECO:0000256" key="2">
    <source>
        <dbReference type="ARBA" id="ARBA00023004"/>
    </source>
</evidence>
<comment type="caution">
    <text evidence="5">The sequence shown here is derived from an EMBL/GenBank/DDBJ whole genome shotgun (WGS) entry which is preliminary data.</text>
</comment>
<keyword evidence="6" id="KW-1185">Reference proteome</keyword>
<dbReference type="InterPro" id="IPR029039">
    <property type="entry name" value="Flavoprotein-like_sf"/>
</dbReference>
<dbReference type="Proteomes" id="UP000256388">
    <property type="component" value="Unassembled WGS sequence"/>
</dbReference>
<keyword evidence="1" id="KW-0479">Metal-binding</keyword>
<sequence>MNKEGNNNVNGSFPIFFFSGTGNTWWISQQITEALQEQGLDVKAYSIEQTTPQQAAALIEQAAGVGLGFPIYGSDAPRIFTDWLKELPILKEKKPTLGYVTQGLWSGTGCNFLEEVYREKGLDLKWSQEFNMPNNICLPKFALMFPYVSEPEKWAGTLEKRKKDVLELAARIAGEIRYRQHNDLISRASAWIQRGPFRLMHDPGRTLWSVDESCLGEKCGRCTRICPVENISMVEGGAQHGEACVYCMRCFNFCPTHAIHYWGASNERLEKKPAYQGPVKEFRPELICERESGKQEN</sequence>
<feature type="domain" description="4Fe-4S ferredoxin-type" evidence="4">
    <location>
        <begin position="242"/>
        <end position="264"/>
    </location>
</feature>
<dbReference type="PROSITE" id="PS00198">
    <property type="entry name" value="4FE4S_FER_1"/>
    <property type="match status" value="1"/>
</dbReference>
<evidence type="ECO:0000313" key="6">
    <source>
        <dbReference type="Proteomes" id="UP000256388"/>
    </source>
</evidence>
<evidence type="ECO:0000256" key="3">
    <source>
        <dbReference type="ARBA" id="ARBA00023014"/>
    </source>
</evidence>
<dbReference type="EMBL" id="QUMS01000001">
    <property type="protein sequence ID" value="REG10573.1"/>
    <property type="molecule type" value="Genomic_DNA"/>
</dbReference>
<name>A0A3E0AG22_9CHLR</name>
<dbReference type="SUPFAM" id="SSF54862">
    <property type="entry name" value="4Fe-4S ferredoxins"/>
    <property type="match status" value="1"/>
</dbReference>
<dbReference type="Gene3D" id="3.40.50.360">
    <property type="match status" value="1"/>
</dbReference>
<dbReference type="OrthoDB" id="9803192at2"/>
<keyword evidence="2" id="KW-0408">Iron</keyword>
<proteinExistence type="predicted"/>